<dbReference type="AlphaFoldDB" id="A0A7X0SAE2"/>
<gene>
    <name evidence="1" type="ORF">H7E68_04555</name>
</gene>
<reference evidence="1 2" key="1">
    <citation type="submission" date="2020-08" db="EMBL/GenBank/DDBJ databases">
        <title>Clostridia isolated from Swiss meat.</title>
        <authorList>
            <person name="Wambui J."/>
            <person name="Stevens M.J.A."/>
            <person name="Stephan R."/>
        </authorList>
    </citation>
    <scope>NUCLEOTIDE SEQUENCE [LARGE SCALE GENOMIC DNA]</scope>
    <source>
        <strain evidence="1 2">CM001</strain>
    </source>
</reference>
<evidence type="ECO:0008006" key="3">
    <source>
        <dbReference type="Google" id="ProtNLM"/>
    </source>
</evidence>
<evidence type="ECO:0000313" key="1">
    <source>
        <dbReference type="EMBL" id="MBB6714006.1"/>
    </source>
</evidence>
<evidence type="ECO:0000313" key="2">
    <source>
        <dbReference type="Proteomes" id="UP000585258"/>
    </source>
</evidence>
<sequence>MKQYEYRVEQIQIELKGIFKAGKSNYNKEIEHKLNLLGEEGWELSGVDGTWFYFKREVKTYQNK</sequence>
<dbReference type="EMBL" id="JACKWY010000002">
    <property type="protein sequence ID" value="MBB6714006.1"/>
    <property type="molecule type" value="Genomic_DNA"/>
</dbReference>
<dbReference type="Proteomes" id="UP000585258">
    <property type="component" value="Unassembled WGS sequence"/>
</dbReference>
<proteinExistence type="predicted"/>
<protein>
    <recommendedName>
        <fullName evidence="3">DUF4177 domain-containing protein</fullName>
    </recommendedName>
</protein>
<name>A0A7X0SAE2_9CLOT</name>
<accession>A0A7X0SAE2</accession>
<organism evidence="1 2">
    <name type="scientific">Clostridium gasigenes</name>
    <dbReference type="NCBI Taxonomy" id="94869"/>
    <lineage>
        <taxon>Bacteria</taxon>
        <taxon>Bacillati</taxon>
        <taxon>Bacillota</taxon>
        <taxon>Clostridia</taxon>
        <taxon>Eubacteriales</taxon>
        <taxon>Clostridiaceae</taxon>
        <taxon>Clostridium</taxon>
    </lineage>
</organism>
<comment type="caution">
    <text evidence="1">The sequence shown here is derived from an EMBL/GenBank/DDBJ whole genome shotgun (WGS) entry which is preliminary data.</text>
</comment>
<dbReference type="RefSeq" id="WP_185163700.1">
    <property type="nucleotide sequence ID" value="NZ_JACKWY010000002.1"/>
</dbReference>